<dbReference type="PRINTS" id="PR01438">
    <property type="entry name" value="UNVRSLSTRESS"/>
</dbReference>
<evidence type="ECO:0000259" key="2">
    <source>
        <dbReference type="Pfam" id="PF00582"/>
    </source>
</evidence>
<reference evidence="3 4" key="1">
    <citation type="submission" date="2017-04" db="EMBL/GenBank/DDBJ databases">
        <title>Whole Genome Sequence of 1,4-Dioxane Degrading Bacterium Mycobacterium dioxanotrophicus PH-06.</title>
        <authorList>
            <person name="He Y."/>
        </authorList>
    </citation>
    <scope>NUCLEOTIDE SEQUENCE [LARGE SCALE GENOMIC DNA]</scope>
    <source>
        <strain evidence="3 4">PH-06</strain>
    </source>
</reference>
<dbReference type="RefSeq" id="WP_087080637.1">
    <property type="nucleotide sequence ID" value="NZ_CP020809.1"/>
</dbReference>
<accession>A0A1Y0CCC8</accession>
<dbReference type="CDD" id="cd00293">
    <property type="entry name" value="USP-like"/>
    <property type="match status" value="2"/>
</dbReference>
<dbReference type="SUPFAM" id="SSF52402">
    <property type="entry name" value="Adenine nucleotide alpha hydrolases-like"/>
    <property type="match status" value="2"/>
</dbReference>
<dbReference type="Proteomes" id="UP000195331">
    <property type="component" value="Chromosome"/>
</dbReference>
<gene>
    <name evidence="3" type="ORF">BTO20_34030</name>
</gene>
<dbReference type="Gene3D" id="3.40.50.620">
    <property type="entry name" value="HUPs"/>
    <property type="match status" value="2"/>
</dbReference>
<keyword evidence="4" id="KW-1185">Reference proteome</keyword>
<dbReference type="InterPro" id="IPR014729">
    <property type="entry name" value="Rossmann-like_a/b/a_fold"/>
</dbReference>
<protein>
    <submittedName>
        <fullName evidence="3">Universal stress protein</fullName>
    </submittedName>
</protein>
<feature type="domain" description="UspA" evidence="2">
    <location>
        <begin position="148"/>
        <end position="290"/>
    </location>
</feature>
<evidence type="ECO:0000313" key="4">
    <source>
        <dbReference type="Proteomes" id="UP000195331"/>
    </source>
</evidence>
<dbReference type="AlphaFoldDB" id="A0A1Y0CCC8"/>
<dbReference type="KEGG" id="mdx:BTO20_34030"/>
<dbReference type="InterPro" id="IPR006015">
    <property type="entry name" value="Universal_stress_UspA"/>
</dbReference>
<dbReference type="PANTHER" id="PTHR46268:SF6">
    <property type="entry name" value="UNIVERSAL STRESS PROTEIN UP12"/>
    <property type="match status" value="1"/>
</dbReference>
<proteinExistence type="inferred from homology"/>
<dbReference type="Pfam" id="PF00582">
    <property type="entry name" value="Usp"/>
    <property type="match status" value="2"/>
</dbReference>
<sequence length="294" mass="31079">MTIVAGFSATHNGSAPLHLAAQIARTTGEQVIAAAILAGPSVIGIDQLDREYHHQLSIQVLRSLNQAIAQMRTDVDITPVVHRSTSIPRGLTELTAQHNADLIVVGSSSSGLLGRIALGSVTERLAHTARVPVAISPRGYPRSPLTLERLTVGYGGMSGTTPIVGTAAELAVQWDVQMRIASFAVRPPLMLSGSIEPSAEDLVTDQWTSNAVRALRRQLDRARETIPLPDVDLVIGMGIDWSTAVNDIAWESGDLLVLGSAAAGPLAQVFLGSAASKILRHVPVPVMILPQMQG</sequence>
<dbReference type="PANTHER" id="PTHR46268">
    <property type="entry name" value="STRESS RESPONSE PROTEIN NHAX"/>
    <property type="match status" value="1"/>
</dbReference>
<dbReference type="OrthoDB" id="5242641at2"/>
<evidence type="ECO:0000256" key="1">
    <source>
        <dbReference type="ARBA" id="ARBA00008791"/>
    </source>
</evidence>
<dbReference type="InterPro" id="IPR006016">
    <property type="entry name" value="UspA"/>
</dbReference>
<organism evidence="3 4">
    <name type="scientific">Mycobacterium dioxanotrophicus</name>
    <dbReference type="NCBI Taxonomy" id="482462"/>
    <lineage>
        <taxon>Bacteria</taxon>
        <taxon>Bacillati</taxon>
        <taxon>Actinomycetota</taxon>
        <taxon>Actinomycetes</taxon>
        <taxon>Mycobacteriales</taxon>
        <taxon>Mycobacteriaceae</taxon>
        <taxon>Mycobacterium</taxon>
    </lineage>
</organism>
<comment type="similarity">
    <text evidence="1">Belongs to the universal stress protein A family.</text>
</comment>
<name>A0A1Y0CCC8_9MYCO</name>
<evidence type="ECO:0000313" key="3">
    <source>
        <dbReference type="EMBL" id="ART72910.1"/>
    </source>
</evidence>
<feature type="domain" description="UspA" evidence="2">
    <location>
        <begin position="3"/>
        <end position="135"/>
    </location>
</feature>
<dbReference type="EMBL" id="CP020809">
    <property type="protein sequence ID" value="ART72910.1"/>
    <property type="molecule type" value="Genomic_DNA"/>
</dbReference>